<accession>E8QZG3</accession>
<dbReference type="PANTHER" id="PTHR35889">
    <property type="entry name" value="CYCLOINULO-OLIGOSACCHARIDE FRUCTANOTRANSFERASE-RELATED"/>
    <property type="match status" value="1"/>
</dbReference>
<dbReference type="eggNOG" id="COG2010">
    <property type="taxonomic scope" value="Bacteria"/>
</dbReference>
<protein>
    <recommendedName>
        <fullName evidence="6">Cytochrome c domain-containing protein</fullName>
    </recommendedName>
</protein>
<dbReference type="KEGG" id="ipa:Isop_0495"/>
<dbReference type="HOGENOM" id="CLU_005632_1_0_0"/>
<gene>
    <name evidence="7" type="ordered locus">Isop_0495</name>
</gene>
<dbReference type="GO" id="GO:0009055">
    <property type="term" value="F:electron transfer activity"/>
    <property type="evidence" value="ECO:0007669"/>
    <property type="project" value="InterPro"/>
</dbReference>
<evidence type="ECO:0000256" key="3">
    <source>
        <dbReference type="ARBA" id="ARBA00023004"/>
    </source>
</evidence>
<keyword evidence="1 4" id="KW-0349">Heme</keyword>
<sequence length="1048" mass="117267">MSPQTTSALPGLIALLVWVGSIGEPTFQPLHAEPSADARVVSPNRRDQTMQENDRRQVRDLLERRCVACHREGNAKGGLALDSLDGLRRGGAGGPAIEPDDLEASLLLDKITPTAPDQRAEMPKSGPPLTPEETAILRRWILQAAPWPGDSPDQRLAATESEPPAPAAEDWWSLRPLARPEVPEVAEVPATFPIRNPIDAFILQRLQAEGLSPNPSADRTTLLRRLSFDLTGLPPTPEEIDAFVNDPASDDDALETVADRLLDSPAYGERWARHWLDVVHYADTHGFDKDKPRPHAWPYRDWIIHALNTDLPYDQFLRLQLAGDALAPNDPDAIAATGFVVAGPWDFVGQVELREGTVEKEKTRVLDRDDLVTNALSTFTSVTVHCARCHNHRFDPIPQDDYYRLQAVFAGVERGDRPWPSRQRAQRLAHLEQRRADLSAQRDQLDQQLFQSLPAEAVEIHTRLEALNSQQADLNTAVESGEVVSRTHGYHSAISPTPNPATPKWVRVLWTPPRRLTEIRLVPARPTDFPDTPGFGFPVRYRVELIQPNGHRLVIADLQDNDQPNPGHDPVVLRCEPTEAIGVEVVASRLRERANDYILALGELQAVDADGRPLVNPDPSANPDAGRVEALDSIESSRWSRDFLIDGFDSRFHLDAEPFTQRVALASERIDLQRQLDQILDQNPNLAQIQRQRDAVAARLDKTVQEITTLSIDYVYGIRSTSPRPIHLLHRGEVEQPRHLVGPGALSALEPLGLPFEFDPNLDDPGRRLALANWLSDPRNVLTWRSIVNRVWHFHFGRGLVATPNDFGRNGATPSHPELLDWLAVCFRDDLNGSLKRLHRWIVTSSTYRQSSQADEARAAIDADNRLLWRAPRSRLDAESIRDAMLLASGALDRTMGGPGFQPFRFQDDHSPTYDHLDPAHALAPQTRRRTIYRFVVRSVPHPWIDCLDGADPNQSTPVRTITTTPLQALALWNDPFTLEQAQLMAQRLEQRHGADALQAALIDATRWTWGRVPTDDQLASLTQHAQRYGLAATIRVLFNTSAFLFVD</sequence>
<evidence type="ECO:0000259" key="6">
    <source>
        <dbReference type="PROSITE" id="PS51007"/>
    </source>
</evidence>
<evidence type="ECO:0000256" key="5">
    <source>
        <dbReference type="SAM" id="MobiDB-lite"/>
    </source>
</evidence>
<dbReference type="AlphaFoldDB" id="E8QZG3"/>
<dbReference type="GO" id="GO:0046872">
    <property type="term" value="F:metal ion binding"/>
    <property type="evidence" value="ECO:0007669"/>
    <property type="project" value="UniProtKB-KW"/>
</dbReference>
<feature type="region of interest" description="Disordered" evidence="5">
    <location>
        <begin position="148"/>
        <end position="169"/>
    </location>
</feature>
<dbReference type="PANTHER" id="PTHR35889:SF3">
    <property type="entry name" value="F-BOX DOMAIN-CONTAINING PROTEIN"/>
    <property type="match status" value="1"/>
</dbReference>
<dbReference type="InterPro" id="IPR009056">
    <property type="entry name" value="Cyt_c-like_dom"/>
</dbReference>
<reference key="1">
    <citation type="submission" date="2010-11" db="EMBL/GenBank/DDBJ databases">
        <title>The complete sequence of chromosome of Isophaera pallida ATCC 43644.</title>
        <authorList>
            <consortium name="US DOE Joint Genome Institute (JGI-PGF)"/>
            <person name="Lucas S."/>
            <person name="Copeland A."/>
            <person name="Lapidus A."/>
            <person name="Bruce D."/>
            <person name="Goodwin L."/>
            <person name="Pitluck S."/>
            <person name="Kyrpides N."/>
            <person name="Mavromatis K."/>
            <person name="Pagani I."/>
            <person name="Ivanova N."/>
            <person name="Saunders E."/>
            <person name="Brettin T."/>
            <person name="Detter J.C."/>
            <person name="Han C."/>
            <person name="Tapia R."/>
            <person name="Land M."/>
            <person name="Hauser L."/>
            <person name="Markowitz V."/>
            <person name="Cheng J.-F."/>
            <person name="Hugenholtz P."/>
            <person name="Woyke T."/>
            <person name="Wu D."/>
            <person name="Eisen J.A."/>
        </authorList>
    </citation>
    <scope>NUCLEOTIDE SEQUENCE</scope>
    <source>
        <strain>ATCC 43644</strain>
    </source>
</reference>
<dbReference type="Proteomes" id="UP000008631">
    <property type="component" value="Chromosome"/>
</dbReference>
<dbReference type="EMBL" id="CP002353">
    <property type="protein sequence ID" value="ADV61090.1"/>
    <property type="molecule type" value="Genomic_DNA"/>
</dbReference>
<dbReference type="SUPFAM" id="SSF46626">
    <property type="entry name" value="Cytochrome c"/>
    <property type="match status" value="1"/>
</dbReference>
<dbReference type="RefSeq" id="WP_013563379.1">
    <property type="nucleotide sequence ID" value="NC_014962.1"/>
</dbReference>
<evidence type="ECO:0000313" key="8">
    <source>
        <dbReference type="Proteomes" id="UP000008631"/>
    </source>
</evidence>
<evidence type="ECO:0000256" key="4">
    <source>
        <dbReference type="PROSITE-ProRule" id="PRU00433"/>
    </source>
</evidence>
<dbReference type="InterPro" id="IPR036909">
    <property type="entry name" value="Cyt_c-like_dom_sf"/>
</dbReference>
<keyword evidence="3 4" id="KW-0408">Iron</keyword>
<keyword evidence="8" id="KW-1185">Reference proteome</keyword>
<dbReference type="PROSITE" id="PS51007">
    <property type="entry name" value="CYTC"/>
    <property type="match status" value="1"/>
</dbReference>
<reference evidence="7 8" key="2">
    <citation type="journal article" date="2011" name="Stand. Genomic Sci.">
        <title>Complete genome sequence of Isosphaera pallida type strain (IS1B).</title>
        <authorList>
            <consortium name="US DOE Joint Genome Institute (JGI-PGF)"/>
            <person name="Goker M."/>
            <person name="Cleland D."/>
            <person name="Saunders E."/>
            <person name="Lapidus A."/>
            <person name="Nolan M."/>
            <person name="Lucas S."/>
            <person name="Hammon N."/>
            <person name="Deshpande S."/>
            <person name="Cheng J.F."/>
            <person name="Tapia R."/>
            <person name="Han C."/>
            <person name="Goodwin L."/>
            <person name="Pitluck S."/>
            <person name="Liolios K."/>
            <person name="Pagani I."/>
            <person name="Ivanova N."/>
            <person name="Mavromatis K."/>
            <person name="Pati A."/>
            <person name="Chen A."/>
            <person name="Palaniappan K."/>
            <person name="Land M."/>
            <person name="Hauser L."/>
            <person name="Chang Y.J."/>
            <person name="Jeffries C.D."/>
            <person name="Detter J.C."/>
            <person name="Beck B."/>
            <person name="Woyke T."/>
            <person name="Bristow J."/>
            <person name="Eisen J.A."/>
            <person name="Markowitz V."/>
            <person name="Hugenholtz P."/>
            <person name="Kyrpides N.C."/>
            <person name="Klenk H.P."/>
        </authorList>
    </citation>
    <scope>NUCLEOTIDE SEQUENCE [LARGE SCALE GENOMIC DNA]</scope>
    <source>
        <strain evidence="8">ATCC 43644 / DSM 9630 / IS1B</strain>
    </source>
</reference>
<evidence type="ECO:0000256" key="2">
    <source>
        <dbReference type="ARBA" id="ARBA00022723"/>
    </source>
</evidence>
<evidence type="ECO:0000313" key="7">
    <source>
        <dbReference type="EMBL" id="ADV61090.1"/>
    </source>
</evidence>
<dbReference type="InParanoid" id="E8QZG3"/>
<feature type="domain" description="Cytochrome c" evidence="6">
    <location>
        <begin position="53"/>
        <end position="145"/>
    </location>
</feature>
<proteinExistence type="predicted"/>
<organism evidence="7 8">
    <name type="scientific">Isosphaera pallida (strain ATCC 43644 / DSM 9630 / IS1B)</name>
    <dbReference type="NCBI Taxonomy" id="575540"/>
    <lineage>
        <taxon>Bacteria</taxon>
        <taxon>Pseudomonadati</taxon>
        <taxon>Planctomycetota</taxon>
        <taxon>Planctomycetia</taxon>
        <taxon>Isosphaerales</taxon>
        <taxon>Isosphaeraceae</taxon>
        <taxon>Isosphaera</taxon>
    </lineage>
</organism>
<dbReference type="Pfam" id="PF07635">
    <property type="entry name" value="PSCyt1"/>
    <property type="match status" value="1"/>
</dbReference>
<dbReference type="InterPro" id="IPR022655">
    <property type="entry name" value="DUF1553"/>
</dbReference>
<dbReference type="InterPro" id="IPR011444">
    <property type="entry name" value="DUF1549"/>
</dbReference>
<dbReference type="Pfam" id="PF07583">
    <property type="entry name" value="PSCyt2"/>
    <property type="match status" value="1"/>
</dbReference>
<dbReference type="Pfam" id="PF07587">
    <property type="entry name" value="PSD1"/>
    <property type="match status" value="1"/>
</dbReference>
<evidence type="ECO:0000256" key="1">
    <source>
        <dbReference type="ARBA" id="ARBA00022617"/>
    </source>
</evidence>
<name>E8QZG3_ISOPI</name>
<dbReference type="InterPro" id="IPR011429">
    <property type="entry name" value="Cyt_c_Planctomycete-type"/>
</dbReference>
<dbReference type="STRING" id="575540.Isop_0495"/>
<dbReference type="OrthoDB" id="127107at2"/>
<dbReference type="GO" id="GO:0020037">
    <property type="term" value="F:heme binding"/>
    <property type="evidence" value="ECO:0007669"/>
    <property type="project" value="InterPro"/>
</dbReference>
<keyword evidence="2 4" id="KW-0479">Metal-binding</keyword>
<dbReference type="eggNOG" id="COG0272">
    <property type="taxonomic scope" value="Bacteria"/>
</dbReference>